<gene>
    <name evidence="2" type="ORF">SAMN04487956_12241</name>
</gene>
<organism evidence="2 3">
    <name type="scientific">Halomonas saccharevitans</name>
    <dbReference type="NCBI Taxonomy" id="416872"/>
    <lineage>
        <taxon>Bacteria</taxon>
        <taxon>Pseudomonadati</taxon>
        <taxon>Pseudomonadota</taxon>
        <taxon>Gammaproteobacteria</taxon>
        <taxon>Oceanospirillales</taxon>
        <taxon>Halomonadaceae</taxon>
        <taxon>Halomonas</taxon>
    </lineage>
</organism>
<dbReference type="Pfam" id="PF00551">
    <property type="entry name" value="Formyl_trans_N"/>
    <property type="match status" value="1"/>
</dbReference>
<proteinExistence type="predicted"/>
<dbReference type="GO" id="GO:0004479">
    <property type="term" value="F:methionyl-tRNA formyltransferase activity"/>
    <property type="evidence" value="ECO:0007669"/>
    <property type="project" value="TreeGrafter"/>
</dbReference>
<dbReference type="Gene3D" id="3.40.50.12230">
    <property type="match status" value="1"/>
</dbReference>
<evidence type="ECO:0000259" key="1">
    <source>
        <dbReference type="Pfam" id="PF00551"/>
    </source>
</evidence>
<sequence>MQITLLCTSAEHPVNAWLVRWQAQHQDSHDIVLCRDKDQLPGGEVLFLISCSQLIDAATRARYRHTLVLHASDLPYGRGWSPHVWALLEGAEAITVSLLEAEDGVDTGAIWAKRTFPVPTHALHDEIHRLLFDTELALMDEALTLILAGAEPVPQPEHLTPTYYRKRTPADSEIDPSLTLRDLFPTIRVMDPQRYPAFFRLHRHAYTIELKKVSSHEED</sequence>
<dbReference type="SUPFAM" id="SSF53328">
    <property type="entry name" value="Formyltransferase"/>
    <property type="match status" value="1"/>
</dbReference>
<evidence type="ECO:0000313" key="2">
    <source>
        <dbReference type="EMBL" id="SFT81886.1"/>
    </source>
</evidence>
<dbReference type="Proteomes" id="UP000199594">
    <property type="component" value="Unassembled WGS sequence"/>
</dbReference>
<dbReference type="OrthoDB" id="9802815at2"/>
<dbReference type="InterPro" id="IPR036477">
    <property type="entry name" value="Formyl_transf_N_sf"/>
</dbReference>
<reference evidence="2 3" key="1">
    <citation type="submission" date="2016-10" db="EMBL/GenBank/DDBJ databases">
        <authorList>
            <person name="de Groot N.N."/>
        </authorList>
    </citation>
    <scope>NUCLEOTIDE SEQUENCE [LARGE SCALE GENOMIC DNA]</scope>
    <source>
        <strain evidence="2 3">CGMCC 1.6493</strain>
    </source>
</reference>
<feature type="domain" description="Formyl transferase N-terminal" evidence="1">
    <location>
        <begin position="43"/>
        <end position="141"/>
    </location>
</feature>
<dbReference type="AlphaFoldDB" id="A0A1I7B3V6"/>
<dbReference type="PANTHER" id="PTHR11138:SF5">
    <property type="entry name" value="METHIONYL-TRNA FORMYLTRANSFERASE, MITOCHONDRIAL"/>
    <property type="match status" value="1"/>
</dbReference>
<keyword evidence="2" id="KW-0808">Transferase</keyword>
<dbReference type="InterPro" id="IPR002376">
    <property type="entry name" value="Formyl_transf_N"/>
</dbReference>
<dbReference type="EMBL" id="FPAQ01000022">
    <property type="protein sequence ID" value="SFT81886.1"/>
    <property type="molecule type" value="Genomic_DNA"/>
</dbReference>
<name>A0A1I7B3V6_9GAMM</name>
<dbReference type="RefSeq" id="WP_089850176.1">
    <property type="nucleotide sequence ID" value="NZ_FPAQ01000022.1"/>
</dbReference>
<dbReference type="GO" id="GO:0005829">
    <property type="term" value="C:cytosol"/>
    <property type="evidence" value="ECO:0007669"/>
    <property type="project" value="TreeGrafter"/>
</dbReference>
<dbReference type="PANTHER" id="PTHR11138">
    <property type="entry name" value="METHIONYL-TRNA FORMYLTRANSFERASE"/>
    <property type="match status" value="1"/>
</dbReference>
<protein>
    <submittedName>
        <fullName evidence="2">Methionyl-tRNA formyltransferase</fullName>
    </submittedName>
</protein>
<evidence type="ECO:0000313" key="3">
    <source>
        <dbReference type="Proteomes" id="UP000199594"/>
    </source>
</evidence>
<accession>A0A1I7B3V6</accession>